<dbReference type="InterPro" id="IPR037066">
    <property type="entry name" value="Plug_dom_sf"/>
</dbReference>
<dbReference type="InterPro" id="IPR036942">
    <property type="entry name" value="Beta-barrel_TonB_sf"/>
</dbReference>
<keyword evidence="5 7" id="KW-0472">Membrane</keyword>
<evidence type="ECO:0000259" key="8">
    <source>
        <dbReference type="Pfam" id="PF07715"/>
    </source>
</evidence>
<dbReference type="Pfam" id="PF07715">
    <property type="entry name" value="Plug"/>
    <property type="match status" value="1"/>
</dbReference>
<evidence type="ECO:0000256" key="5">
    <source>
        <dbReference type="ARBA" id="ARBA00023136"/>
    </source>
</evidence>
<dbReference type="PROSITE" id="PS52016">
    <property type="entry name" value="TONB_DEPENDENT_REC_3"/>
    <property type="match status" value="1"/>
</dbReference>
<keyword evidence="6 7" id="KW-0998">Cell outer membrane</keyword>
<evidence type="ECO:0000256" key="6">
    <source>
        <dbReference type="ARBA" id="ARBA00023237"/>
    </source>
</evidence>
<protein>
    <submittedName>
        <fullName evidence="9">SusC/RagA family TonB-linked outer membrane protein</fullName>
    </submittedName>
</protein>
<name>A0A8J2UBD8_9BACT</name>
<evidence type="ECO:0000256" key="7">
    <source>
        <dbReference type="PROSITE-ProRule" id="PRU01360"/>
    </source>
</evidence>
<keyword evidence="2 7" id="KW-0813">Transport</keyword>
<dbReference type="Proteomes" id="UP000607559">
    <property type="component" value="Unassembled WGS sequence"/>
</dbReference>
<dbReference type="SUPFAM" id="SSF49464">
    <property type="entry name" value="Carboxypeptidase regulatory domain-like"/>
    <property type="match status" value="1"/>
</dbReference>
<reference evidence="9" key="1">
    <citation type="journal article" date="2014" name="Int. J. Syst. Evol. Microbiol.">
        <title>Complete genome sequence of Corynebacterium casei LMG S-19264T (=DSM 44701T), isolated from a smear-ripened cheese.</title>
        <authorList>
            <consortium name="US DOE Joint Genome Institute (JGI-PGF)"/>
            <person name="Walter F."/>
            <person name="Albersmeier A."/>
            <person name="Kalinowski J."/>
            <person name="Ruckert C."/>
        </authorList>
    </citation>
    <scope>NUCLEOTIDE SEQUENCE</scope>
    <source>
        <strain evidence="9">CGMCC 1.15448</strain>
    </source>
</reference>
<dbReference type="Gene3D" id="2.170.130.10">
    <property type="entry name" value="TonB-dependent receptor, plug domain"/>
    <property type="match status" value="1"/>
</dbReference>
<comment type="similarity">
    <text evidence="7">Belongs to the TonB-dependent receptor family.</text>
</comment>
<proteinExistence type="inferred from homology"/>
<reference evidence="9" key="2">
    <citation type="submission" date="2020-09" db="EMBL/GenBank/DDBJ databases">
        <authorList>
            <person name="Sun Q."/>
            <person name="Zhou Y."/>
        </authorList>
    </citation>
    <scope>NUCLEOTIDE SEQUENCE</scope>
    <source>
        <strain evidence="9">CGMCC 1.15448</strain>
    </source>
</reference>
<dbReference type="InterPro" id="IPR023997">
    <property type="entry name" value="TonB-dep_OMP_SusC/RagA_CS"/>
</dbReference>
<keyword evidence="4 7" id="KW-0812">Transmembrane</keyword>
<evidence type="ECO:0000256" key="3">
    <source>
        <dbReference type="ARBA" id="ARBA00022452"/>
    </source>
</evidence>
<comment type="subcellular location">
    <subcellularLocation>
        <location evidence="1 7">Cell outer membrane</location>
        <topology evidence="1 7">Multi-pass membrane protein</topology>
    </subcellularLocation>
</comment>
<comment type="caution">
    <text evidence="9">The sequence shown here is derived from an EMBL/GenBank/DDBJ whole genome shotgun (WGS) entry which is preliminary data.</text>
</comment>
<dbReference type="InterPro" id="IPR039426">
    <property type="entry name" value="TonB-dep_rcpt-like"/>
</dbReference>
<evidence type="ECO:0000313" key="9">
    <source>
        <dbReference type="EMBL" id="GGA92155.1"/>
    </source>
</evidence>
<evidence type="ECO:0000256" key="1">
    <source>
        <dbReference type="ARBA" id="ARBA00004571"/>
    </source>
</evidence>
<dbReference type="GO" id="GO:0009279">
    <property type="term" value="C:cell outer membrane"/>
    <property type="evidence" value="ECO:0007669"/>
    <property type="project" value="UniProtKB-SubCell"/>
</dbReference>
<gene>
    <name evidence="9" type="ORF">GCM10011511_14420</name>
</gene>
<keyword evidence="3 7" id="KW-1134">Transmembrane beta strand</keyword>
<evidence type="ECO:0000256" key="2">
    <source>
        <dbReference type="ARBA" id="ARBA00022448"/>
    </source>
</evidence>
<accession>A0A8J2UBD8</accession>
<dbReference type="InterPro" id="IPR023996">
    <property type="entry name" value="TonB-dep_OMP_SusC/RagA"/>
</dbReference>
<dbReference type="InterPro" id="IPR008969">
    <property type="entry name" value="CarboxyPept-like_regulatory"/>
</dbReference>
<dbReference type="NCBIfam" id="TIGR04057">
    <property type="entry name" value="SusC_RagA_signa"/>
    <property type="match status" value="1"/>
</dbReference>
<evidence type="ECO:0000313" key="10">
    <source>
        <dbReference type="Proteomes" id="UP000607559"/>
    </source>
</evidence>
<dbReference type="InterPro" id="IPR012910">
    <property type="entry name" value="Plug_dom"/>
</dbReference>
<dbReference type="Gene3D" id="2.60.40.1120">
    <property type="entry name" value="Carboxypeptidase-like, regulatory domain"/>
    <property type="match status" value="1"/>
</dbReference>
<dbReference type="Gene3D" id="2.40.170.20">
    <property type="entry name" value="TonB-dependent receptor, beta-barrel domain"/>
    <property type="match status" value="1"/>
</dbReference>
<dbReference type="EMBL" id="BMJC01000001">
    <property type="protein sequence ID" value="GGA92155.1"/>
    <property type="molecule type" value="Genomic_DNA"/>
</dbReference>
<feature type="domain" description="TonB-dependent receptor plug" evidence="8">
    <location>
        <begin position="172"/>
        <end position="279"/>
    </location>
</feature>
<dbReference type="AlphaFoldDB" id="A0A8J2UBD8"/>
<dbReference type="Pfam" id="PF13715">
    <property type="entry name" value="CarbopepD_reg_2"/>
    <property type="match status" value="1"/>
</dbReference>
<keyword evidence="10" id="KW-1185">Reference proteome</keyword>
<sequence>MTEKNAPLQKVLDDLHEKSGFTYIGEGDWPRLSRPVTLTVRDLPLQEVLDICFRDQPLTYELNAANRFITVRLRARQDRTVHGRVVDENKEPMGRVTIHIAGEGDAESGEDGQFDLSVHYSGSRLEVSMVGYETQDVALPEPGKELTIQMKLRAGTLAEAVVVHTGYQDQRKLATTGSFEVVDNDLLNRRVSPNILDHIDGVVSGVLFNKNIQPGVNQASISVRGRSTIFGNPNPLIVVDNFPYTGDISNINPADVESITVLKDASAAAIWGTLAGNGVIVITTKKGRSWGEPRLSFTTSQTGSQRENLYYLPILSSSDYIDIEDTLYNRGYYNAFLASTQYPALSPVIELLSHGKPGMPPAPDIRAQIDGLRKVDTRSDLNKYFYRRELNSQYVLSATGGSERDQYYLSAGYDRDLSNLVRNEYDRVTLLGNNSYTLLPNRLELSTGLAFTASTTYLNNNTNNLNISYPYAQLADVQGNALPVPYSLRLPYVDTVGGGKLLDWHYRPLDELRNADNTVHLHEYRINLGLRFSILKGLEARAYYQYARADSDFVQYYSLKTYTARGLINSYTQDSAGILSFPVPRGGILNEYQNTFTTNDVRLLLNYSDSLFRGRINGMAGVEVRDREGTSQNSVLYGYDPDLGTSLPVDYLQSYRNYVTGQPQQLTYGNIRTGTADRYVSYYANGNYLYRGRYMVSASARRDESNLFGVNANQKGVPLWSVGAAWEASKEDFYKAKWLPYLRLRLTDGYNGNVDRDVSAYTTAYISGSLNPYFNPFAGIANPPNPALRWERVHIINAGLDFGLKGSRLTGSIEYYLKSGLDLIGFSPVDPTTGVATFEGNTADMINHGLDLTLRVEQPIGAVRWNSVLLFSFVRDKLTRYLAKPGAVQDYFNTQTINPLVGRPLYSVYALRWAGLSPANGDPQGWFQGKVSTDYAGMLSTDSLGYLRYKGAANPTVFGSFRNSFYWKQWGLSFNIIYKLGYVFRRNSIFYYDVFYGGSKGHPDYERRWQNAGDEKRTNVPSLDYPADPNRDNFYRYAEVLVERGDHVRLQDLQLSYELARAAHAKLPVSAIRFYLYANNLGILWKANHAGIDPDNVSTIPTPRTLALGVKVDY</sequence>
<organism evidence="9 10">
    <name type="scientific">Puia dinghuensis</name>
    <dbReference type="NCBI Taxonomy" id="1792502"/>
    <lineage>
        <taxon>Bacteria</taxon>
        <taxon>Pseudomonadati</taxon>
        <taxon>Bacteroidota</taxon>
        <taxon>Chitinophagia</taxon>
        <taxon>Chitinophagales</taxon>
        <taxon>Chitinophagaceae</taxon>
        <taxon>Puia</taxon>
    </lineage>
</organism>
<evidence type="ECO:0000256" key="4">
    <source>
        <dbReference type="ARBA" id="ARBA00022692"/>
    </source>
</evidence>
<dbReference type="SUPFAM" id="SSF56935">
    <property type="entry name" value="Porins"/>
    <property type="match status" value="1"/>
</dbReference>
<dbReference type="NCBIfam" id="TIGR04056">
    <property type="entry name" value="OMP_RagA_SusC"/>
    <property type="match status" value="1"/>
</dbReference>